<protein>
    <submittedName>
        <fullName evidence="1">Uncharacterized protein</fullName>
    </submittedName>
</protein>
<evidence type="ECO:0000313" key="2">
    <source>
        <dbReference type="Proteomes" id="UP000278351"/>
    </source>
</evidence>
<organism evidence="1 2">
    <name type="scientific">Chitinophaga lutea</name>
    <dbReference type="NCBI Taxonomy" id="2488634"/>
    <lineage>
        <taxon>Bacteria</taxon>
        <taxon>Pseudomonadati</taxon>
        <taxon>Bacteroidota</taxon>
        <taxon>Chitinophagia</taxon>
        <taxon>Chitinophagales</taxon>
        <taxon>Chitinophagaceae</taxon>
        <taxon>Chitinophaga</taxon>
    </lineage>
</organism>
<accession>A0A3N4Q3V1</accession>
<sequence>MNKQSLKSVYYGDQRTSFIEEAVRARRPGGDGDKTVVGKYQDMSNRTLSPKQVRNNEIMEEANNEAKRIMADEELRHAAQVRLNVTSNKLYTSLVREYFKAARDAGNKETTIP</sequence>
<proteinExistence type="predicted"/>
<evidence type="ECO:0000313" key="1">
    <source>
        <dbReference type="EMBL" id="RPE13899.1"/>
    </source>
</evidence>
<comment type="caution">
    <text evidence="1">The sequence shown here is derived from an EMBL/GenBank/DDBJ whole genome shotgun (WGS) entry which is preliminary data.</text>
</comment>
<dbReference type="EMBL" id="RPDH01000001">
    <property type="protein sequence ID" value="RPE13899.1"/>
    <property type="molecule type" value="Genomic_DNA"/>
</dbReference>
<name>A0A3N4Q3V1_9BACT</name>
<dbReference type="Proteomes" id="UP000278351">
    <property type="component" value="Unassembled WGS sequence"/>
</dbReference>
<gene>
    <name evidence="1" type="ORF">EGT74_10420</name>
</gene>
<dbReference type="AlphaFoldDB" id="A0A3N4Q3V1"/>
<keyword evidence="2" id="KW-1185">Reference proteome</keyword>
<reference evidence="1 2" key="1">
    <citation type="submission" date="2018-11" db="EMBL/GenBank/DDBJ databases">
        <title>Chitinophaga lutea sp.nov., isolate from arsenic contaminated soil.</title>
        <authorList>
            <person name="Zong Y."/>
        </authorList>
    </citation>
    <scope>NUCLEOTIDE SEQUENCE [LARGE SCALE GENOMIC DNA]</scope>
    <source>
        <strain evidence="1 2">ZY74</strain>
    </source>
</reference>